<keyword evidence="2" id="KW-1185">Reference proteome</keyword>
<accession>A0A7W3QS41</accession>
<dbReference type="AlphaFoldDB" id="A0A7W3QS41"/>
<protein>
    <submittedName>
        <fullName evidence="1">ABC-type branched-subunit amino acid transport system substrate-binding protein</fullName>
    </submittedName>
</protein>
<reference evidence="1 2" key="1">
    <citation type="submission" date="2020-08" db="EMBL/GenBank/DDBJ databases">
        <title>Genomic Encyclopedia of Type Strains, Phase IV (KMG-IV): sequencing the most valuable type-strain genomes for metagenomic binning, comparative biology and taxonomic classification.</title>
        <authorList>
            <person name="Goeker M."/>
        </authorList>
    </citation>
    <scope>NUCLEOTIDE SEQUENCE [LARGE SCALE GENOMIC DNA]</scope>
    <source>
        <strain evidence="1 2">DSM 44197</strain>
    </source>
</reference>
<dbReference type="SUPFAM" id="SSF53822">
    <property type="entry name" value="Periplasmic binding protein-like I"/>
    <property type="match status" value="1"/>
</dbReference>
<evidence type="ECO:0000313" key="2">
    <source>
        <dbReference type="Proteomes" id="UP000572680"/>
    </source>
</evidence>
<name>A0A7W3QS41_ACTNM</name>
<proteinExistence type="predicted"/>
<sequence length="364" mass="40566">MRLVLANPGSGLKDWRRVIPHLERQTATENLRMVFGFNLSHAENLETIRELNRIRIPVVGGPITAERLEMSAELPRLAKVVPSNIDQARALVAHLRSDPKRSFLVEDVSDKDLYAESLRRAFRLVTRGTPYAPEQFLPEHATSNDYARMVNNLCDSKADTVFFTGRPPALASFVSALGGRGCEERRFRLVTASGASTLALDPHMDWAAFARGRGLEVVYATVTHQDAWTTSGAPKTGGSKDDFERLRRFLSEEKGSGPVDLRTGRAITMHDSALLSIESVQNRVAKPGVVPSLDSVPEAWRRLRGPQRVRGASGWICLTDRATPYNKAVAIVRLDDRTRSVRFIRLAWPEGRPLDRACRQPARP</sequence>
<organism evidence="1 2">
    <name type="scientific">Actinomadura namibiensis</name>
    <dbReference type="NCBI Taxonomy" id="182080"/>
    <lineage>
        <taxon>Bacteria</taxon>
        <taxon>Bacillati</taxon>
        <taxon>Actinomycetota</taxon>
        <taxon>Actinomycetes</taxon>
        <taxon>Streptosporangiales</taxon>
        <taxon>Thermomonosporaceae</taxon>
        <taxon>Actinomadura</taxon>
    </lineage>
</organism>
<dbReference type="InterPro" id="IPR028082">
    <property type="entry name" value="Peripla_BP_I"/>
</dbReference>
<evidence type="ECO:0000313" key="1">
    <source>
        <dbReference type="EMBL" id="MBA8957252.1"/>
    </source>
</evidence>
<dbReference type="Gene3D" id="3.40.50.2300">
    <property type="match status" value="2"/>
</dbReference>
<dbReference type="Proteomes" id="UP000572680">
    <property type="component" value="Unassembled WGS sequence"/>
</dbReference>
<dbReference type="EMBL" id="JACJIA010000021">
    <property type="protein sequence ID" value="MBA8957252.1"/>
    <property type="molecule type" value="Genomic_DNA"/>
</dbReference>
<comment type="caution">
    <text evidence="1">The sequence shown here is derived from an EMBL/GenBank/DDBJ whole genome shotgun (WGS) entry which is preliminary data.</text>
</comment>
<gene>
    <name evidence="1" type="ORF">HNR61_008945</name>
</gene>
<dbReference type="RefSeq" id="WP_182849088.1">
    <property type="nucleotide sequence ID" value="NZ_BAAALP010000041.1"/>
</dbReference>